<dbReference type="InterPro" id="IPR014720">
    <property type="entry name" value="dsRBD_dom"/>
</dbReference>
<dbReference type="STRING" id="37001.A0A1A9WPJ1"/>
<dbReference type="GO" id="GO:0070578">
    <property type="term" value="C:RISC-loading complex"/>
    <property type="evidence" value="ECO:0007669"/>
    <property type="project" value="TreeGrafter"/>
</dbReference>
<dbReference type="GO" id="GO:0035197">
    <property type="term" value="F:siRNA binding"/>
    <property type="evidence" value="ECO:0007669"/>
    <property type="project" value="TreeGrafter"/>
</dbReference>
<evidence type="ECO:0000256" key="2">
    <source>
        <dbReference type="PROSITE-ProRule" id="PRU00266"/>
    </source>
</evidence>
<evidence type="ECO:0000313" key="5">
    <source>
        <dbReference type="Proteomes" id="UP000091820"/>
    </source>
</evidence>
<dbReference type="GO" id="GO:0005634">
    <property type="term" value="C:nucleus"/>
    <property type="evidence" value="ECO:0007669"/>
    <property type="project" value="TreeGrafter"/>
</dbReference>
<sequence length="289" mass="32624">MKDIDGHGSAPLKRDAKHLAASDVIKKLRIIHADIPEVSQDEQIQDDDDMIAVLRDYCLQNRRPMPTFEIMEEDGGLNAKEFIAVCTLGSIKKTAKCGNKKNALQNAAFVMLTAIQGRNVDISDSDVEMIKLDKQIQKFGDELNRKFKTTGKVTKSTPGEVPGVLLVERHNYFKNLDQCLKAEANNILAADHLSDKEKVDKVLAVLKLIPKVTKMPISNSLESLISVEFNCDYDVYLYVECLQRTYAVNKTSDMVPLKSVYSFRKALIKKGYWGFMKFVDLSYGRRCHV</sequence>
<organism evidence="4 5">
    <name type="scientific">Glossina brevipalpis</name>
    <dbReference type="NCBI Taxonomy" id="37001"/>
    <lineage>
        <taxon>Eukaryota</taxon>
        <taxon>Metazoa</taxon>
        <taxon>Ecdysozoa</taxon>
        <taxon>Arthropoda</taxon>
        <taxon>Hexapoda</taxon>
        <taxon>Insecta</taxon>
        <taxon>Pterygota</taxon>
        <taxon>Neoptera</taxon>
        <taxon>Endopterygota</taxon>
        <taxon>Diptera</taxon>
        <taxon>Brachycera</taxon>
        <taxon>Muscomorpha</taxon>
        <taxon>Hippoboscoidea</taxon>
        <taxon>Glossinidae</taxon>
        <taxon>Glossina</taxon>
    </lineage>
</organism>
<proteinExistence type="predicted"/>
<dbReference type="PANTHER" id="PTHR46205">
    <property type="entry name" value="LOQUACIOUS, ISOFORM B"/>
    <property type="match status" value="1"/>
</dbReference>
<feature type="domain" description="DRBM" evidence="3">
    <location>
        <begin position="49"/>
        <end position="117"/>
    </location>
</feature>
<dbReference type="GO" id="GO:0016442">
    <property type="term" value="C:RISC complex"/>
    <property type="evidence" value="ECO:0007669"/>
    <property type="project" value="TreeGrafter"/>
</dbReference>
<dbReference type="Proteomes" id="UP000091820">
    <property type="component" value="Unassembled WGS sequence"/>
</dbReference>
<dbReference type="GO" id="GO:0070920">
    <property type="term" value="P:regulation of regulatory ncRNA processing"/>
    <property type="evidence" value="ECO:0007669"/>
    <property type="project" value="TreeGrafter"/>
</dbReference>
<dbReference type="GO" id="GO:0003725">
    <property type="term" value="F:double-stranded RNA binding"/>
    <property type="evidence" value="ECO:0007669"/>
    <property type="project" value="TreeGrafter"/>
</dbReference>
<dbReference type="InterPro" id="IPR051247">
    <property type="entry name" value="RLC_Component"/>
</dbReference>
<dbReference type="VEuPathDB" id="VectorBase:GBRI027165"/>
<dbReference type="Pfam" id="PF00035">
    <property type="entry name" value="dsrm"/>
    <property type="match status" value="1"/>
</dbReference>
<dbReference type="GO" id="GO:0005737">
    <property type="term" value="C:cytoplasm"/>
    <property type="evidence" value="ECO:0007669"/>
    <property type="project" value="TreeGrafter"/>
</dbReference>
<accession>A0A1A9WPJ1</accession>
<reference evidence="5" key="1">
    <citation type="submission" date="2014-03" db="EMBL/GenBank/DDBJ databases">
        <authorList>
            <person name="Aksoy S."/>
            <person name="Warren W."/>
            <person name="Wilson R.K."/>
        </authorList>
    </citation>
    <scope>NUCLEOTIDE SEQUENCE [LARGE SCALE GENOMIC DNA]</scope>
    <source>
        <strain evidence="5">IAEA</strain>
    </source>
</reference>
<dbReference type="EnsemblMetazoa" id="GBRI027165-RA">
    <property type="protein sequence ID" value="GBRI027165-PA"/>
    <property type="gene ID" value="GBRI027165"/>
</dbReference>
<dbReference type="AlphaFoldDB" id="A0A1A9WPJ1"/>
<dbReference type="CDD" id="cd00048">
    <property type="entry name" value="DSRM_SF"/>
    <property type="match status" value="1"/>
</dbReference>
<dbReference type="SMART" id="SM00358">
    <property type="entry name" value="DSRM"/>
    <property type="match status" value="1"/>
</dbReference>
<keyword evidence="5" id="KW-1185">Reference proteome</keyword>
<protein>
    <recommendedName>
        <fullName evidence="3">DRBM domain-containing protein</fullName>
    </recommendedName>
</protein>
<evidence type="ECO:0000256" key="1">
    <source>
        <dbReference type="ARBA" id="ARBA00022884"/>
    </source>
</evidence>
<dbReference type="GO" id="GO:0030422">
    <property type="term" value="P:siRNA processing"/>
    <property type="evidence" value="ECO:0007669"/>
    <property type="project" value="TreeGrafter"/>
</dbReference>
<dbReference type="Gene3D" id="3.30.160.20">
    <property type="match status" value="1"/>
</dbReference>
<dbReference type="PROSITE" id="PS50137">
    <property type="entry name" value="DS_RBD"/>
    <property type="match status" value="2"/>
</dbReference>
<evidence type="ECO:0000259" key="3">
    <source>
        <dbReference type="PROSITE" id="PS50137"/>
    </source>
</evidence>
<feature type="domain" description="DRBM" evidence="3">
    <location>
        <begin position="1"/>
        <end position="30"/>
    </location>
</feature>
<evidence type="ECO:0000313" key="4">
    <source>
        <dbReference type="EnsemblMetazoa" id="GBRI027165-PA"/>
    </source>
</evidence>
<name>A0A1A9WPJ1_9MUSC</name>
<keyword evidence="1 2" id="KW-0694">RNA-binding</keyword>
<dbReference type="PANTHER" id="PTHR46205:SF4">
    <property type="entry name" value="LD06392P"/>
    <property type="match status" value="1"/>
</dbReference>
<dbReference type="SUPFAM" id="SSF54768">
    <property type="entry name" value="dsRNA-binding domain-like"/>
    <property type="match status" value="1"/>
</dbReference>
<reference evidence="4" key="2">
    <citation type="submission" date="2020-05" db="UniProtKB">
        <authorList>
            <consortium name="EnsemblMetazoa"/>
        </authorList>
    </citation>
    <scope>IDENTIFICATION</scope>
    <source>
        <strain evidence="4">IAEA</strain>
    </source>
</reference>